<name>A0A9Y1BQQ4_9ARCH</name>
<reference evidence="1" key="1">
    <citation type="journal article" date="2022" name="Nat. Microbiol.">
        <title>Unique mobile elements and scalable gene flow at the prokaryote-eukaryote boundary revealed by circularized Asgard archaea genomes.</title>
        <authorList>
            <person name="Wu F."/>
            <person name="Speth D.R."/>
            <person name="Philosof A."/>
            <person name="Cremiere A."/>
            <person name="Narayanan A."/>
            <person name="Barco R.A."/>
            <person name="Connon S.A."/>
            <person name="Amend J.P."/>
            <person name="Antoshechkin I.A."/>
            <person name="Orphan V.J."/>
        </authorList>
    </citation>
    <scope>NUCLEOTIDE SEQUENCE</scope>
    <source>
        <strain evidence="1">PR6</strain>
    </source>
</reference>
<dbReference type="Proteomes" id="UP001200513">
    <property type="component" value="Chromosome"/>
</dbReference>
<gene>
    <name evidence="1" type="ORF">K9W46_14060</name>
</gene>
<accession>A0A9Y1BQQ4</accession>
<sequence>MIEFNNVYSLKWDLSSYFSDYERVKEEDIKETLGYLYQKYSQFIEK</sequence>
<organism evidence="1">
    <name type="scientific">Candidatus Heimdallarchaeum endolithica</name>
    <dbReference type="NCBI Taxonomy" id="2876572"/>
    <lineage>
        <taxon>Archaea</taxon>
        <taxon>Promethearchaeati</taxon>
        <taxon>Candidatus Heimdallarchaeota</taxon>
        <taxon>Candidatus Heimdallarchaeia (ex Rinke et al. 2021) (nom. nud.)</taxon>
        <taxon>Candidatus Heimdallarchaeales</taxon>
        <taxon>Candidatus Heimdallarchaeaceae</taxon>
        <taxon>Candidatus Heimdallarchaeum</taxon>
    </lineage>
</organism>
<dbReference type="EMBL" id="CP084167">
    <property type="protein sequence ID" value="UJG43479.1"/>
    <property type="molecule type" value="Genomic_DNA"/>
</dbReference>
<proteinExistence type="predicted"/>
<dbReference type="AlphaFoldDB" id="A0A9Y1BQQ4"/>
<evidence type="ECO:0000313" key="1">
    <source>
        <dbReference type="EMBL" id="UJG43479.1"/>
    </source>
</evidence>
<protein>
    <submittedName>
        <fullName evidence="1">Uncharacterized protein</fullName>
    </submittedName>
</protein>